<dbReference type="EMBL" id="CAUYUJ010018217">
    <property type="protein sequence ID" value="CAK0881699.1"/>
    <property type="molecule type" value="Genomic_DNA"/>
</dbReference>
<gene>
    <name evidence="1" type="ORF">PCOR1329_LOCUS64458</name>
</gene>
<keyword evidence="2" id="KW-1185">Reference proteome</keyword>
<comment type="caution">
    <text evidence="1">The sequence shown here is derived from an EMBL/GenBank/DDBJ whole genome shotgun (WGS) entry which is preliminary data.</text>
</comment>
<name>A0ABN9WA98_9DINO</name>
<evidence type="ECO:0000313" key="2">
    <source>
        <dbReference type="Proteomes" id="UP001189429"/>
    </source>
</evidence>
<evidence type="ECO:0000313" key="1">
    <source>
        <dbReference type="EMBL" id="CAK0881699.1"/>
    </source>
</evidence>
<protein>
    <submittedName>
        <fullName evidence="1">Uncharacterized protein</fullName>
    </submittedName>
</protein>
<proteinExistence type="predicted"/>
<dbReference type="Proteomes" id="UP001189429">
    <property type="component" value="Unassembled WGS sequence"/>
</dbReference>
<sequence length="181" mass="20147">MSHSPAHWRTHERHQEARRYVLLSHPCFELICFFWCAASPERATACKEGERWQRAPRLPSEVREAKLEPEATMPAHSWAVQRVLTSLERIPIPKIDNHQAGTKDIRQVAQHGSRKVREDDVSIMCAPVSVGWLMLGAVLHATLSACGNSSSEGCSLPSSAASRWTLEPTIGRACCTRPQSA</sequence>
<accession>A0ABN9WA98</accession>
<reference evidence="1" key="1">
    <citation type="submission" date="2023-10" db="EMBL/GenBank/DDBJ databases">
        <authorList>
            <person name="Chen Y."/>
            <person name="Shah S."/>
            <person name="Dougan E. K."/>
            <person name="Thang M."/>
            <person name="Chan C."/>
        </authorList>
    </citation>
    <scope>NUCLEOTIDE SEQUENCE [LARGE SCALE GENOMIC DNA]</scope>
</reference>
<organism evidence="1 2">
    <name type="scientific">Prorocentrum cordatum</name>
    <dbReference type="NCBI Taxonomy" id="2364126"/>
    <lineage>
        <taxon>Eukaryota</taxon>
        <taxon>Sar</taxon>
        <taxon>Alveolata</taxon>
        <taxon>Dinophyceae</taxon>
        <taxon>Prorocentrales</taxon>
        <taxon>Prorocentraceae</taxon>
        <taxon>Prorocentrum</taxon>
    </lineage>
</organism>